<dbReference type="GO" id="GO:0042910">
    <property type="term" value="F:xenobiotic transmembrane transporter activity"/>
    <property type="evidence" value="ECO:0007669"/>
    <property type="project" value="InterPro"/>
</dbReference>
<comment type="function">
    <text evidence="1">Multidrug efflux pump.</text>
</comment>
<dbReference type="GO" id="GO:0006811">
    <property type="term" value="P:monoatomic ion transport"/>
    <property type="evidence" value="ECO:0007669"/>
    <property type="project" value="UniProtKB-KW"/>
</dbReference>
<gene>
    <name evidence="14" type="ORF">DIY07_00225</name>
    <name evidence="13" type="ORF">DQ08_00370</name>
</gene>
<feature type="transmembrane region" description="Helical" evidence="12">
    <location>
        <begin position="54"/>
        <end position="74"/>
    </location>
</feature>
<keyword evidence="10 12" id="KW-0472">Membrane</keyword>
<evidence type="ECO:0000313" key="13">
    <source>
        <dbReference type="EMBL" id="AHY14972.1"/>
    </source>
</evidence>
<evidence type="ECO:0000256" key="10">
    <source>
        <dbReference type="ARBA" id="ARBA00023136"/>
    </source>
</evidence>
<dbReference type="GO" id="GO:0005886">
    <property type="term" value="C:plasma membrane"/>
    <property type="evidence" value="ECO:0007669"/>
    <property type="project" value="UniProtKB-SubCell"/>
</dbReference>
<evidence type="ECO:0000256" key="2">
    <source>
        <dbReference type="ARBA" id="ARBA00004651"/>
    </source>
</evidence>
<dbReference type="AlphaFoldDB" id="A0A3L8GP16"/>
<dbReference type="Proteomes" id="UP000025245">
    <property type="component" value="Chromosome"/>
</dbReference>
<dbReference type="PANTHER" id="PTHR43298">
    <property type="entry name" value="MULTIDRUG RESISTANCE PROTEIN NORM-RELATED"/>
    <property type="match status" value="1"/>
</dbReference>
<evidence type="ECO:0000256" key="6">
    <source>
        <dbReference type="ARBA" id="ARBA00022475"/>
    </source>
</evidence>
<reference evidence="13 15" key="1">
    <citation type="journal article" date="2014" name="Genome Announc.">
        <title>Complete Genome Sequence of a Virulent Strain, Streptococcus iniae ISET0901, Isolated from Diseased Tilapia.</title>
        <authorList>
            <person name="Pridgeon J.W."/>
            <person name="Zhang D."/>
            <person name="Zhang L."/>
        </authorList>
    </citation>
    <scope>NUCLEOTIDE SEQUENCE [LARGE SCALE GENOMIC DNA]</scope>
    <source>
        <strain evidence="13 15">ISET0901</strain>
    </source>
</reference>
<dbReference type="KEGG" id="siz:SI82_00380"/>
<organism evidence="14 16">
    <name type="scientific">Streptococcus iniae</name>
    <name type="common">Streptococcus shiloi</name>
    <dbReference type="NCBI Taxonomy" id="1346"/>
    <lineage>
        <taxon>Bacteria</taxon>
        <taxon>Bacillati</taxon>
        <taxon>Bacillota</taxon>
        <taxon>Bacilli</taxon>
        <taxon>Lactobacillales</taxon>
        <taxon>Streptococcaceae</taxon>
        <taxon>Streptococcus</taxon>
    </lineage>
</organism>
<dbReference type="PIRSF" id="PIRSF006603">
    <property type="entry name" value="DinF"/>
    <property type="match status" value="1"/>
</dbReference>
<feature type="transmembrane region" description="Helical" evidence="12">
    <location>
        <begin position="268"/>
        <end position="285"/>
    </location>
</feature>
<feature type="transmembrane region" description="Helical" evidence="12">
    <location>
        <begin position="86"/>
        <end position="107"/>
    </location>
</feature>
<proteinExistence type="predicted"/>
<dbReference type="EMBL" id="CP007586">
    <property type="protein sequence ID" value="AHY14972.1"/>
    <property type="molecule type" value="Genomic_DNA"/>
</dbReference>
<dbReference type="CDD" id="cd13137">
    <property type="entry name" value="MATE_NorM_like"/>
    <property type="match status" value="1"/>
</dbReference>
<evidence type="ECO:0000256" key="9">
    <source>
        <dbReference type="ARBA" id="ARBA00023065"/>
    </source>
</evidence>
<comment type="subcellular location">
    <subcellularLocation>
        <location evidence="2">Cell membrane</location>
        <topology evidence="2">Multi-pass membrane protein</topology>
    </subcellularLocation>
</comment>
<evidence type="ECO:0000313" key="15">
    <source>
        <dbReference type="Proteomes" id="UP000025245"/>
    </source>
</evidence>
<keyword evidence="9" id="KW-0406">Ion transport</keyword>
<dbReference type="RefSeq" id="WP_003098630.1">
    <property type="nucleotide sequence ID" value="NZ_CP010783.1"/>
</dbReference>
<dbReference type="KEGG" id="sio:DW64_00370"/>
<feature type="transmembrane region" description="Helical" evidence="12">
    <location>
        <begin position="371"/>
        <end position="394"/>
    </location>
</feature>
<evidence type="ECO:0000313" key="14">
    <source>
        <dbReference type="EMBL" id="RLU59642.1"/>
    </source>
</evidence>
<evidence type="ECO:0000256" key="4">
    <source>
        <dbReference type="ARBA" id="ARBA00022448"/>
    </source>
</evidence>
<evidence type="ECO:0000256" key="1">
    <source>
        <dbReference type="ARBA" id="ARBA00003408"/>
    </source>
</evidence>
<dbReference type="GO" id="GO:0015297">
    <property type="term" value="F:antiporter activity"/>
    <property type="evidence" value="ECO:0007669"/>
    <property type="project" value="UniProtKB-KW"/>
</dbReference>
<dbReference type="GeneID" id="35766602"/>
<dbReference type="Pfam" id="PF01554">
    <property type="entry name" value="MatE"/>
    <property type="match status" value="2"/>
</dbReference>
<dbReference type="InterPro" id="IPR048279">
    <property type="entry name" value="MdtK-like"/>
</dbReference>
<dbReference type="PANTHER" id="PTHR43298:SF4">
    <property type="entry name" value="DRUG_SODIUM ANTIPORTER"/>
    <property type="match status" value="1"/>
</dbReference>
<keyword evidence="15" id="KW-1185">Reference proteome</keyword>
<accession>A0A3L8GP16</accession>
<feature type="transmembrane region" description="Helical" evidence="12">
    <location>
        <begin position="21"/>
        <end position="42"/>
    </location>
</feature>
<dbReference type="OrthoDB" id="9806302at2"/>
<evidence type="ECO:0000256" key="11">
    <source>
        <dbReference type="ARBA" id="ARBA00031636"/>
    </source>
</evidence>
<reference evidence="14 16" key="2">
    <citation type="submission" date="2018-06" db="EMBL/GenBank/DDBJ databases">
        <title>Mutators as drivers of adaptation in pathogenic bacteria and a risk factor for host jumps and vaccine escape.</title>
        <authorList>
            <person name="Barnes A.C."/>
            <person name="Silayeva O."/>
        </authorList>
    </citation>
    <scope>NUCLEOTIDE SEQUENCE [LARGE SCALE GENOMIC DNA]</scope>
    <source>
        <strain evidence="14 16">QMA0445</strain>
    </source>
</reference>
<dbReference type="NCBIfam" id="TIGR00797">
    <property type="entry name" value="matE"/>
    <property type="match status" value="1"/>
</dbReference>
<dbReference type="EMBL" id="QLQD01000003">
    <property type="protein sequence ID" value="RLU59642.1"/>
    <property type="molecule type" value="Genomic_DNA"/>
</dbReference>
<dbReference type="STRING" id="1346.BMF34_00445"/>
<feature type="transmembrane region" description="Helical" evidence="12">
    <location>
        <begin position="305"/>
        <end position="326"/>
    </location>
</feature>
<dbReference type="KEGG" id="siq:DQ08_00370"/>
<feature type="transmembrane region" description="Helical" evidence="12">
    <location>
        <begin position="127"/>
        <end position="149"/>
    </location>
</feature>
<evidence type="ECO:0000256" key="5">
    <source>
        <dbReference type="ARBA" id="ARBA00022449"/>
    </source>
</evidence>
<name>A0A3L8GP16_STRIN</name>
<keyword evidence="4" id="KW-0813">Transport</keyword>
<dbReference type="InterPro" id="IPR050222">
    <property type="entry name" value="MATE_MdtK"/>
</dbReference>
<protein>
    <recommendedName>
        <fullName evidence="3">Probable multidrug resistance protein NorM</fullName>
    </recommendedName>
    <alternativeName>
        <fullName evidence="11">Multidrug-efflux transporter</fullName>
    </alternativeName>
</protein>
<dbReference type="InterPro" id="IPR002528">
    <property type="entry name" value="MATE_fam"/>
</dbReference>
<evidence type="ECO:0000256" key="8">
    <source>
        <dbReference type="ARBA" id="ARBA00022989"/>
    </source>
</evidence>
<keyword evidence="5" id="KW-0050">Antiport</keyword>
<evidence type="ECO:0000256" key="7">
    <source>
        <dbReference type="ARBA" id="ARBA00022692"/>
    </source>
</evidence>
<dbReference type="SMR" id="A0A3L8GP16"/>
<keyword evidence="7 12" id="KW-0812">Transmembrane</keyword>
<keyword evidence="6" id="KW-1003">Cell membrane</keyword>
<sequence>MTFKHGKHILQLAIPSMVENILQMLMGMVDSYLVAQVGLLAVSGVSLATNIITIYQALFIALGSAISSLIARSLAENNPDKHQKYISDALLITLLLSLGFGVISLFFGQKVLEVLGADRVLAQTGSLYLAIVGGMIVSLGLLTSLGAIVRAQGDAKLPMQVSLVTNIINAILSTLAIYSFGLGLIGVAWATVISRFVGIMILLQKVPLKGLVKHFSFRLDQEMLNLSLPAAGERLMMRLGDVLIVMIIVRLGTKVLAGNAIGETISQFNYMPGMAIATATIILVARQYGQENYSDIQELIKEVFLLSTIIMLALSLITFLLGPLVSSLFTNDPQALKASMIVLLFSLVCAPATAGTLVYTALWQGLGNARLPFYATTVGMWLVRIVLGYVLAIWCNLGLTGVWLATGLDNGSRWLILASCFKRYNRRIAIKKE</sequence>
<keyword evidence="8 12" id="KW-1133">Transmembrane helix</keyword>
<evidence type="ECO:0000313" key="16">
    <source>
        <dbReference type="Proteomes" id="UP000269148"/>
    </source>
</evidence>
<evidence type="ECO:0000256" key="12">
    <source>
        <dbReference type="SAM" id="Phobius"/>
    </source>
</evidence>
<feature type="transmembrane region" description="Helical" evidence="12">
    <location>
        <begin position="338"/>
        <end position="359"/>
    </location>
</feature>
<evidence type="ECO:0000256" key="3">
    <source>
        <dbReference type="ARBA" id="ARBA00020268"/>
    </source>
</evidence>
<dbReference type="Proteomes" id="UP000269148">
    <property type="component" value="Unassembled WGS sequence"/>
</dbReference>